<feature type="region of interest" description="Disordered" evidence="2">
    <location>
        <begin position="228"/>
        <end position="253"/>
    </location>
</feature>
<feature type="region of interest" description="Disordered" evidence="2">
    <location>
        <begin position="24"/>
        <end position="67"/>
    </location>
</feature>
<name>A0A0K2TTR8_LEPSM</name>
<proteinExistence type="predicted"/>
<evidence type="ECO:0000256" key="2">
    <source>
        <dbReference type="SAM" id="MobiDB-lite"/>
    </source>
</evidence>
<feature type="signal peptide" evidence="3">
    <location>
        <begin position="1"/>
        <end position="20"/>
    </location>
</feature>
<sequence>MRSLSISFLLLCLMASFVVSQDPTEAPDTADAADTPTAPDTAAPAADTPKEPAADDTRSALEADKDEEECEEAWDYVEFLKKSVKEKIEGILQDTLFQPKALLEETVTDTVEKVLEVRDDILTRTKAIRTGDESVPICPEQNIKQEDFLTQIRMDIMSVLLALIEKDAASHEKLKEIGKQLLVIRTKANGEITRMIMLRTTSVSIRSGNGECDCGILGEVVDDLNTVVDGKKPDAKDNEVDKEQSPEEDKEKTKEELITDLTMTLMKIDSEIRNLYSTILTEVEEEKRQDLSKELYDLKKVSTDLHAVISKAADIEDDPEAIKKLIKRDVRSVRNDAEVFLKKCTEKCPTACDSCGSEKITELKDKLEEFKNNLEETEDEIEARESVRTELMNYLSGVSSEMTDLLTKKAKEGSLEDCDAEKLEVINKIKGPLWMMVNTTIFGNKDIVIQMSIALGESLDRMRTEYCGASVPDVRVDTDEAMCDEEEIENSKEWIMDIDTIISENLFKAGDDADKDKQEAMIGLIELK</sequence>
<feature type="compositionally biased region" description="Low complexity" evidence="2">
    <location>
        <begin position="24"/>
        <end position="47"/>
    </location>
</feature>
<evidence type="ECO:0000256" key="1">
    <source>
        <dbReference type="SAM" id="Coils"/>
    </source>
</evidence>
<keyword evidence="1" id="KW-0175">Coiled coil</keyword>
<evidence type="ECO:0000313" key="4">
    <source>
        <dbReference type="EMBL" id="CDW29215.1"/>
    </source>
</evidence>
<feature type="coiled-coil region" evidence="1">
    <location>
        <begin position="357"/>
        <end position="387"/>
    </location>
</feature>
<dbReference type="OrthoDB" id="6377702at2759"/>
<protein>
    <submittedName>
        <fullName evidence="4">Uncharacterized protein</fullName>
    </submittedName>
</protein>
<keyword evidence="3" id="KW-0732">Signal</keyword>
<reference evidence="4" key="1">
    <citation type="submission" date="2014-05" db="EMBL/GenBank/DDBJ databases">
        <authorList>
            <person name="Chronopoulou M."/>
        </authorList>
    </citation>
    <scope>NUCLEOTIDE SEQUENCE</scope>
    <source>
        <tissue evidence="4">Whole organism</tissue>
    </source>
</reference>
<dbReference type="AlphaFoldDB" id="A0A0K2TTR8"/>
<accession>A0A0K2TTR8</accession>
<evidence type="ECO:0000256" key="3">
    <source>
        <dbReference type="SAM" id="SignalP"/>
    </source>
</evidence>
<feature type="chain" id="PRO_5005488084" evidence="3">
    <location>
        <begin position="21"/>
        <end position="528"/>
    </location>
</feature>
<dbReference type="EMBL" id="HACA01011854">
    <property type="protein sequence ID" value="CDW29215.1"/>
    <property type="molecule type" value="Transcribed_RNA"/>
</dbReference>
<feature type="compositionally biased region" description="Basic and acidic residues" evidence="2">
    <location>
        <begin position="229"/>
        <end position="253"/>
    </location>
</feature>
<organism evidence="4">
    <name type="scientific">Lepeophtheirus salmonis</name>
    <name type="common">Salmon louse</name>
    <name type="synonym">Caligus salmonis</name>
    <dbReference type="NCBI Taxonomy" id="72036"/>
    <lineage>
        <taxon>Eukaryota</taxon>
        <taxon>Metazoa</taxon>
        <taxon>Ecdysozoa</taxon>
        <taxon>Arthropoda</taxon>
        <taxon>Crustacea</taxon>
        <taxon>Multicrustacea</taxon>
        <taxon>Hexanauplia</taxon>
        <taxon>Copepoda</taxon>
        <taxon>Siphonostomatoida</taxon>
        <taxon>Caligidae</taxon>
        <taxon>Lepeophtheirus</taxon>
    </lineage>
</organism>
<feature type="compositionally biased region" description="Basic and acidic residues" evidence="2">
    <location>
        <begin position="48"/>
        <end position="63"/>
    </location>
</feature>